<reference evidence="2" key="1">
    <citation type="submission" date="2021-06" db="EMBL/GenBank/DDBJ databases">
        <authorList>
            <person name="Kallberg Y."/>
            <person name="Tangrot J."/>
            <person name="Rosling A."/>
        </authorList>
    </citation>
    <scope>NUCLEOTIDE SEQUENCE</scope>
    <source>
        <strain evidence="2">FL130A</strain>
    </source>
</reference>
<name>A0A9N9BD10_9GLOM</name>
<evidence type="ECO:0000313" key="2">
    <source>
        <dbReference type="EMBL" id="CAG8559568.1"/>
    </source>
</evidence>
<gene>
    <name evidence="2" type="ORF">ALEPTO_LOCUS6284</name>
</gene>
<protein>
    <submittedName>
        <fullName evidence="2">9351_t:CDS:1</fullName>
    </submittedName>
</protein>
<evidence type="ECO:0000313" key="3">
    <source>
        <dbReference type="Proteomes" id="UP000789508"/>
    </source>
</evidence>
<dbReference type="EMBL" id="CAJVPS010002076">
    <property type="protein sequence ID" value="CAG8559568.1"/>
    <property type="molecule type" value="Genomic_DNA"/>
</dbReference>
<dbReference type="InterPro" id="IPR009057">
    <property type="entry name" value="Homeodomain-like_sf"/>
</dbReference>
<feature type="compositionally biased region" description="Basic residues" evidence="1">
    <location>
        <begin position="78"/>
        <end position="92"/>
    </location>
</feature>
<proteinExistence type="predicted"/>
<sequence>MSNIIHIKPELEDEIIFIKKEESSSSNPTSAASFSTNVCSISQSQSESIEIKSDSKPEIQLSNRNKKDGCLRQSLTRNKQRRPNNKNNKKNNPKAYGSGKLSSKWTSEEEKILFDAWKANPPNFTNLTLDLPNRDRRNIKRKFDKIVAIIYNYFKIE</sequence>
<feature type="region of interest" description="Disordered" evidence="1">
    <location>
        <begin position="45"/>
        <end position="103"/>
    </location>
</feature>
<evidence type="ECO:0000256" key="1">
    <source>
        <dbReference type="SAM" id="MobiDB-lite"/>
    </source>
</evidence>
<comment type="caution">
    <text evidence="2">The sequence shown here is derived from an EMBL/GenBank/DDBJ whole genome shotgun (WGS) entry which is preliminary data.</text>
</comment>
<dbReference type="SUPFAM" id="SSF46689">
    <property type="entry name" value="Homeodomain-like"/>
    <property type="match status" value="1"/>
</dbReference>
<organism evidence="2 3">
    <name type="scientific">Ambispora leptoticha</name>
    <dbReference type="NCBI Taxonomy" id="144679"/>
    <lineage>
        <taxon>Eukaryota</taxon>
        <taxon>Fungi</taxon>
        <taxon>Fungi incertae sedis</taxon>
        <taxon>Mucoromycota</taxon>
        <taxon>Glomeromycotina</taxon>
        <taxon>Glomeromycetes</taxon>
        <taxon>Archaeosporales</taxon>
        <taxon>Ambisporaceae</taxon>
        <taxon>Ambispora</taxon>
    </lineage>
</organism>
<keyword evidence="3" id="KW-1185">Reference proteome</keyword>
<dbReference type="Proteomes" id="UP000789508">
    <property type="component" value="Unassembled WGS sequence"/>
</dbReference>
<dbReference type="AlphaFoldDB" id="A0A9N9BD10"/>
<accession>A0A9N9BD10</accession>